<dbReference type="CDD" id="cd00037">
    <property type="entry name" value="CLECT"/>
    <property type="match status" value="1"/>
</dbReference>
<feature type="domain" description="C-type lectin" evidence="1">
    <location>
        <begin position="145"/>
        <end position="234"/>
    </location>
</feature>
<dbReference type="InterPro" id="IPR001304">
    <property type="entry name" value="C-type_lectin-like"/>
</dbReference>
<dbReference type="Proteomes" id="UP001217089">
    <property type="component" value="Unassembled WGS sequence"/>
</dbReference>
<comment type="caution">
    <text evidence="2">The sequence shown here is derived from an EMBL/GenBank/DDBJ whole genome shotgun (WGS) entry which is preliminary data.</text>
</comment>
<name>A0ABQ9F002_TEGGR</name>
<sequence length="258" mass="29860">MKLMRRYIALCKTKQPTVPQNLAEYITGAYVEMRKEARNSKDTTFTSARTLLGILRLSTALARLRLADVVEKEDVNEAMRLMEMSKDSLNPGHEMHSRAQNVTDQIFAIIREMAPAKGVKSVKIPDVMEQCTSKGFKPDQVDACIEEYEELNTQLFYVLNKAKIRTTELWIAGMEIEVEGEWVWPETMDRITYLPWGPGENPNDSRYNCLCMSHGYQYGYADIECDRKINFICEINLCLLLMLRLKYMIVCVEIKKFK</sequence>
<dbReference type="InterPro" id="IPR027417">
    <property type="entry name" value="P-loop_NTPase"/>
</dbReference>
<dbReference type="EMBL" id="JARBDR010000640">
    <property type="protein sequence ID" value="KAJ8310698.1"/>
    <property type="molecule type" value="Genomic_DNA"/>
</dbReference>
<dbReference type="InterPro" id="IPR016186">
    <property type="entry name" value="C-type_lectin-like/link_sf"/>
</dbReference>
<dbReference type="Gene3D" id="3.40.50.300">
    <property type="entry name" value="P-loop containing nucleotide triphosphate hydrolases"/>
    <property type="match status" value="1"/>
</dbReference>
<protein>
    <recommendedName>
        <fullName evidence="1">C-type lectin domain-containing protein</fullName>
    </recommendedName>
</protein>
<evidence type="ECO:0000313" key="2">
    <source>
        <dbReference type="EMBL" id="KAJ8310698.1"/>
    </source>
</evidence>
<gene>
    <name evidence="2" type="ORF">KUTeg_012563</name>
</gene>
<dbReference type="PROSITE" id="PS50041">
    <property type="entry name" value="C_TYPE_LECTIN_2"/>
    <property type="match status" value="1"/>
</dbReference>
<dbReference type="SUPFAM" id="SSF56436">
    <property type="entry name" value="C-type lectin-like"/>
    <property type="match status" value="1"/>
</dbReference>
<dbReference type="Pfam" id="PF00059">
    <property type="entry name" value="Lectin_C"/>
    <property type="match status" value="1"/>
</dbReference>
<dbReference type="Pfam" id="PF17855">
    <property type="entry name" value="MCM_lid"/>
    <property type="match status" value="1"/>
</dbReference>
<evidence type="ECO:0000313" key="3">
    <source>
        <dbReference type="Proteomes" id="UP001217089"/>
    </source>
</evidence>
<dbReference type="InterPro" id="IPR041562">
    <property type="entry name" value="MCM_lid"/>
</dbReference>
<dbReference type="InterPro" id="IPR031327">
    <property type="entry name" value="MCM"/>
</dbReference>
<dbReference type="PANTHER" id="PTHR11630">
    <property type="entry name" value="DNA REPLICATION LICENSING FACTOR MCM FAMILY MEMBER"/>
    <property type="match status" value="1"/>
</dbReference>
<keyword evidence="3" id="KW-1185">Reference proteome</keyword>
<dbReference type="PANTHER" id="PTHR11630:SF26">
    <property type="entry name" value="DNA REPLICATION LICENSING FACTOR MCM7"/>
    <property type="match status" value="1"/>
</dbReference>
<accession>A0ABQ9F002</accession>
<reference evidence="2 3" key="1">
    <citation type="submission" date="2022-12" db="EMBL/GenBank/DDBJ databases">
        <title>Chromosome-level genome of Tegillarca granosa.</title>
        <authorList>
            <person name="Kim J."/>
        </authorList>
    </citation>
    <scope>NUCLEOTIDE SEQUENCE [LARGE SCALE GENOMIC DNA]</scope>
    <source>
        <strain evidence="2">Teg-2019</strain>
        <tissue evidence="2">Adductor muscle</tissue>
    </source>
</reference>
<organism evidence="2 3">
    <name type="scientific">Tegillarca granosa</name>
    <name type="common">Malaysian cockle</name>
    <name type="synonym">Anadara granosa</name>
    <dbReference type="NCBI Taxonomy" id="220873"/>
    <lineage>
        <taxon>Eukaryota</taxon>
        <taxon>Metazoa</taxon>
        <taxon>Spiralia</taxon>
        <taxon>Lophotrochozoa</taxon>
        <taxon>Mollusca</taxon>
        <taxon>Bivalvia</taxon>
        <taxon>Autobranchia</taxon>
        <taxon>Pteriomorphia</taxon>
        <taxon>Arcoida</taxon>
        <taxon>Arcoidea</taxon>
        <taxon>Arcidae</taxon>
        <taxon>Tegillarca</taxon>
    </lineage>
</organism>
<proteinExistence type="predicted"/>
<evidence type="ECO:0000259" key="1">
    <source>
        <dbReference type="PROSITE" id="PS50041"/>
    </source>
</evidence>
<dbReference type="InterPro" id="IPR016187">
    <property type="entry name" value="CTDL_fold"/>
</dbReference>
<dbReference type="Gene3D" id="3.10.100.10">
    <property type="entry name" value="Mannose-Binding Protein A, subunit A"/>
    <property type="match status" value="1"/>
</dbReference>